<evidence type="ECO:0000256" key="2">
    <source>
        <dbReference type="SAM" id="Phobius"/>
    </source>
</evidence>
<feature type="transmembrane region" description="Helical" evidence="2">
    <location>
        <begin position="285"/>
        <end position="307"/>
    </location>
</feature>
<keyword evidence="2" id="KW-1133">Transmembrane helix</keyword>
<gene>
    <name evidence="3" type="ORF">EYF80_037661</name>
</gene>
<evidence type="ECO:0000256" key="1">
    <source>
        <dbReference type="SAM" id="MobiDB-lite"/>
    </source>
</evidence>
<keyword evidence="2" id="KW-0812">Transmembrane</keyword>
<sequence length="518" mass="54856">MKKHDPTLLSRIAAIRSSRLATRGVAGFRPFFGFPRVSALSFSSAPFLSVFDSVSLRSDGVFVAVATPSRRSTIAEIFLVGGARDAGGGGAGGGFPFWVSTVLGDGDVSFGEPGSRPAGAGGPRSRSSFCRSLRCRFRSWLRVRMPVAAILGPGRVVFSRSSCTISISAFPPHTCLWLWKRSSASARLCRSAASSASTPRPDRKLDSTFRLRTERFSRSISDTASATRSSARVLARLKTRTWVLLRRASAKRSKVSWVMSSRLLRFTSLTAGSSSRIRSRVSATAVGFPAVAAAVASGFPAVVPVLLDSPGGLFFWGPWLLVPAASLHSTLLRGGVRRLAPGVGPRFPSAAVGPSLLSETTRQKSPLGVLVVWSPVGVLVVWSPVGVLVVWSRCLRPGATVSSSSLSSSCSSSGVSAASSSSTSSWNPEILMVLVLECEPSERPASGRSAAPWGGDTGERYAPAWSCCRRQGNAFSPQRTPGLSRLRSRLHRNAARENKAAIGHPGSHGKTVESVTML</sequence>
<evidence type="ECO:0000313" key="3">
    <source>
        <dbReference type="EMBL" id="TNN52122.1"/>
    </source>
</evidence>
<reference evidence="3 4" key="1">
    <citation type="submission" date="2019-03" db="EMBL/GenBank/DDBJ databases">
        <title>First draft genome of Liparis tanakae, snailfish: a comprehensive survey of snailfish specific genes.</title>
        <authorList>
            <person name="Kim W."/>
            <person name="Song I."/>
            <person name="Jeong J.-H."/>
            <person name="Kim D."/>
            <person name="Kim S."/>
            <person name="Ryu S."/>
            <person name="Song J.Y."/>
            <person name="Lee S.K."/>
        </authorList>
    </citation>
    <scope>NUCLEOTIDE SEQUENCE [LARGE SCALE GENOMIC DNA]</scope>
    <source>
        <tissue evidence="3">Muscle</tissue>
    </source>
</reference>
<keyword evidence="2" id="KW-0472">Membrane</keyword>
<dbReference type="EMBL" id="SRLO01000558">
    <property type="protein sequence ID" value="TNN52122.1"/>
    <property type="molecule type" value="Genomic_DNA"/>
</dbReference>
<dbReference type="AlphaFoldDB" id="A0A4Z2GHH7"/>
<evidence type="ECO:0000313" key="4">
    <source>
        <dbReference type="Proteomes" id="UP000314294"/>
    </source>
</evidence>
<comment type="caution">
    <text evidence="3">The sequence shown here is derived from an EMBL/GenBank/DDBJ whole genome shotgun (WGS) entry which is preliminary data.</text>
</comment>
<keyword evidence="4" id="KW-1185">Reference proteome</keyword>
<name>A0A4Z2GHH7_9TELE</name>
<feature type="region of interest" description="Disordered" evidence="1">
    <location>
        <begin position="496"/>
        <end position="518"/>
    </location>
</feature>
<proteinExistence type="predicted"/>
<dbReference type="Proteomes" id="UP000314294">
    <property type="component" value="Unassembled WGS sequence"/>
</dbReference>
<feature type="transmembrane region" description="Helical" evidence="2">
    <location>
        <begin position="367"/>
        <end position="391"/>
    </location>
</feature>
<accession>A0A4Z2GHH7</accession>
<protein>
    <submittedName>
        <fullName evidence="3">Uncharacterized protein</fullName>
    </submittedName>
</protein>
<organism evidence="3 4">
    <name type="scientific">Liparis tanakae</name>
    <name type="common">Tanaka's snailfish</name>
    <dbReference type="NCBI Taxonomy" id="230148"/>
    <lineage>
        <taxon>Eukaryota</taxon>
        <taxon>Metazoa</taxon>
        <taxon>Chordata</taxon>
        <taxon>Craniata</taxon>
        <taxon>Vertebrata</taxon>
        <taxon>Euteleostomi</taxon>
        <taxon>Actinopterygii</taxon>
        <taxon>Neopterygii</taxon>
        <taxon>Teleostei</taxon>
        <taxon>Neoteleostei</taxon>
        <taxon>Acanthomorphata</taxon>
        <taxon>Eupercaria</taxon>
        <taxon>Perciformes</taxon>
        <taxon>Cottioidei</taxon>
        <taxon>Cottales</taxon>
        <taxon>Liparidae</taxon>
        <taxon>Liparis</taxon>
    </lineage>
</organism>